<proteinExistence type="predicted"/>
<accession>A0ABP3RD19</accession>
<dbReference type="RefSeq" id="WP_343813992.1">
    <property type="nucleotide sequence ID" value="NZ_BAAADS010000018.1"/>
</dbReference>
<feature type="region of interest" description="Disordered" evidence="1">
    <location>
        <begin position="127"/>
        <end position="151"/>
    </location>
</feature>
<evidence type="ECO:0000313" key="3">
    <source>
        <dbReference type="Proteomes" id="UP001500866"/>
    </source>
</evidence>
<evidence type="ECO:0008006" key="4">
    <source>
        <dbReference type="Google" id="ProtNLM"/>
    </source>
</evidence>
<protein>
    <recommendedName>
        <fullName evidence="4">DUF4362 domain-containing protein</fullName>
    </recommendedName>
</protein>
<gene>
    <name evidence="2" type="ORF">GCM10009001_26560</name>
</gene>
<sequence>MNRGNDFVKPNNESAVKPKKKVITISLFIVLSAVLVLQGCNTESENVNNINEAAKKVSDLFEIENEEAVKEGKSSKIKDSTDQEQIDEALEAIDKIDTSDGEQSENYAIAFGLQSAVFNAVLQLKEREGTRESSDNGAQDETNREEYHPDEDDVVLKNNELKNKDILEEFMKVAGENGKNNESEIRVVIDEGAQGVLIYDLKSRYDKNANQAWIGVTPDLSHYRASENEVQNVFNNARQQCSYMSKDEAEGYYKLNECRTHWEYRFLPIP</sequence>
<evidence type="ECO:0000313" key="2">
    <source>
        <dbReference type="EMBL" id="GAA0607903.1"/>
    </source>
</evidence>
<dbReference type="Proteomes" id="UP001500866">
    <property type="component" value="Unassembled WGS sequence"/>
</dbReference>
<keyword evidence="3" id="KW-1185">Reference proteome</keyword>
<evidence type="ECO:0000256" key="1">
    <source>
        <dbReference type="SAM" id="MobiDB-lite"/>
    </source>
</evidence>
<dbReference type="EMBL" id="BAAADS010000018">
    <property type="protein sequence ID" value="GAA0607903.1"/>
    <property type="molecule type" value="Genomic_DNA"/>
</dbReference>
<name>A0ABP3RD19_9BACI</name>
<reference evidence="3" key="1">
    <citation type="journal article" date="2019" name="Int. J. Syst. Evol. Microbiol.">
        <title>The Global Catalogue of Microorganisms (GCM) 10K type strain sequencing project: providing services to taxonomists for standard genome sequencing and annotation.</title>
        <authorList>
            <consortium name="The Broad Institute Genomics Platform"/>
            <consortium name="The Broad Institute Genome Sequencing Center for Infectious Disease"/>
            <person name="Wu L."/>
            <person name="Ma J."/>
        </authorList>
    </citation>
    <scope>NUCLEOTIDE SEQUENCE [LARGE SCALE GENOMIC DNA]</scope>
    <source>
        <strain evidence="3">JCM 15395</strain>
    </source>
</reference>
<organism evidence="2 3">
    <name type="scientific">Virgibacillus siamensis</name>
    <dbReference type="NCBI Taxonomy" id="480071"/>
    <lineage>
        <taxon>Bacteria</taxon>
        <taxon>Bacillati</taxon>
        <taxon>Bacillota</taxon>
        <taxon>Bacilli</taxon>
        <taxon>Bacillales</taxon>
        <taxon>Bacillaceae</taxon>
        <taxon>Virgibacillus</taxon>
    </lineage>
</organism>
<comment type="caution">
    <text evidence="2">The sequence shown here is derived from an EMBL/GenBank/DDBJ whole genome shotgun (WGS) entry which is preliminary data.</text>
</comment>